<dbReference type="STRING" id="235985.SAMN05414137_10449"/>
<dbReference type="Gene3D" id="3.30.70.1090">
    <property type="entry name" value="Dimeric alpha+beta barrel"/>
    <property type="match status" value="1"/>
</dbReference>
<dbReference type="InterPro" id="IPR038474">
    <property type="entry name" value="Polyketide_synth_cyclase_sf"/>
</dbReference>
<organism evidence="1 2">
    <name type="scientific">Streptacidiphilus jiangxiensis</name>
    <dbReference type="NCBI Taxonomy" id="235985"/>
    <lineage>
        <taxon>Bacteria</taxon>
        <taxon>Bacillati</taxon>
        <taxon>Actinomycetota</taxon>
        <taxon>Actinomycetes</taxon>
        <taxon>Kitasatosporales</taxon>
        <taxon>Streptomycetaceae</taxon>
        <taxon>Streptacidiphilus</taxon>
    </lineage>
</organism>
<dbReference type="InterPro" id="IPR011008">
    <property type="entry name" value="Dimeric_a/b-barrel"/>
</dbReference>
<dbReference type="SUPFAM" id="SSF54909">
    <property type="entry name" value="Dimeric alpha+beta barrel"/>
    <property type="match status" value="1"/>
</dbReference>
<dbReference type="EMBL" id="FOAZ01000004">
    <property type="protein sequence ID" value="SEK86199.1"/>
    <property type="molecule type" value="Genomic_DNA"/>
</dbReference>
<dbReference type="Pfam" id="PF04673">
    <property type="entry name" value="Cyclase_polyket"/>
    <property type="match status" value="1"/>
</dbReference>
<dbReference type="RefSeq" id="WP_042441869.1">
    <property type="nucleotide sequence ID" value="NZ_BBPN01000001.1"/>
</dbReference>
<dbReference type="OrthoDB" id="4147507at2"/>
<dbReference type="Proteomes" id="UP000183015">
    <property type="component" value="Unassembled WGS sequence"/>
</dbReference>
<evidence type="ECO:0000313" key="2">
    <source>
        <dbReference type="Proteomes" id="UP000183015"/>
    </source>
</evidence>
<proteinExistence type="predicted"/>
<dbReference type="GO" id="GO:0030639">
    <property type="term" value="P:polyketide biosynthetic process"/>
    <property type="evidence" value="ECO:0007669"/>
    <property type="project" value="InterPro"/>
</dbReference>
<dbReference type="AlphaFoldDB" id="A0A1H7KHD9"/>
<protein>
    <submittedName>
        <fullName evidence="1">Cyclase</fullName>
    </submittedName>
</protein>
<sequence length="109" mass="12326">MFSTLIVARMQPGFSDDVAGLFGEFDGTEMPELMGTRGRQLFSYRGLYFHLQDFDADHGGAVIEEAKTHPLFVNISESLKPFIGAYDPATWRSPADAMATRFYHWQKKS</sequence>
<keyword evidence="2" id="KW-1185">Reference proteome</keyword>
<reference evidence="2" key="1">
    <citation type="submission" date="2016-10" db="EMBL/GenBank/DDBJ databases">
        <authorList>
            <person name="Varghese N."/>
        </authorList>
    </citation>
    <scope>NUCLEOTIDE SEQUENCE [LARGE SCALE GENOMIC DNA]</scope>
    <source>
        <strain evidence="2">DSM 45096 / BCRC 16803 / CGMCC 4.1857 / CIP 109030 / JCM 12277 / KCTC 19219 / NBRC 100920 / 33214</strain>
    </source>
</reference>
<accession>A0A1H7KHD9</accession>
<name>A0A1H7KHD9_STRJI</name>
<evidence type="ECO:0000313" key="1">
    <source>
        <dbReference type="EMBL" id="SEK86199.1"/>
    </source>
</evidence>
<gene>
    <name evidence="1" type="ORF">SAMN05414137_10449</name>
</gene>
<dbReference type="eggNOG" id="ENOG50332TT">
    <property type="taxonomic scope" value="Bacteria"/>
</dbReference>
<dbReference type="InterPro" id="IPR006765">
    <property type="entry name" value="Polyketide_synth_cyclase"/>
</dbReference>